<keyword evidence="3" id="KW-0645">Protease</keyword>
<dbReference type="InterPro" id="IPR003323">
    <property type="entry name" value="OTU_dom"/>
</dbReference>
<feature type="compositionally biased region" description="Low complexity" evidence="6">
    <location>
        <begin position="543"/>
        <end position="567"/>
    </location>
</feature>
<feature type="region of interest" description="Disordered" evidence="6">
    <location>
        <begin position="441"/>
        <end position="567"/>
    </location>
</feature>
<dbReference type="OrthoDB" id="10017659at2759"/>
<feature type="region of interest" description="Disordered" evidence="6">
    <location>
        <begin position="579"/>
        <end position="603"/>
    </location>
</feature>
<feature type="compositionally biased region" description="Polar residues" evidence="6">
    <location>
        <begin position="685"/>
        <end position="703"/>
    </location>
</feature>
<feature type="compositionally biased region" description="Basic residues" evidence="6">
    <location>
        <begin position="462"/>
        <end position="475"/>
    </location>
</feature>
<dbReference type="GO" id="GO:0034122">
    <property type="term" value="P:negative regulation of toll-like receptor signaling pathway"/>
    <property type="evidence" value="ECO:0007669"/>
    <property type="project" value="TreeGrafter"/>
</dbReference>
<evidence type="ECO:0000313" key="8">
    <source>
        <dbReference type="Proteomes" id="UP000192220"/>
    </source>
</evidence>
<dbReference type="GeneID" id="106514687"/>
<dbReference type="GO" id="GO:2000660">
    <property type="term" value="P:negative regulation of interleukin-1-mediated signaling pathway"/>
    <property type="evidence" value="ECO:0007669"/>
    <property type="project" value="TreeGrafter"/>
</dbReference>
<dbReference type="InterPro" id="IPR050704">
    <property type="entry name" value="Peptidase_C85-like"/>
</dbReference>
<feature type="compositionally biased region" description="Pro residues" evidence="6">
    <location>
        <begin position="629"/>
        <end position="639"/>
    </location>
</feature>
<comment type="catalytic activity">
    <reaction evidence="1">
        <text>Thiol-dependent hydrolysis of ester, thioester, amide, peptide and isopeptide bonds formed by the C-terminal Gly of ubiquitin (a 76-residue protein attached to proteins as an intracellular targeting signal).</text>
        <dbReference type="EC" id="3.4.19.12"/>
    </reaction>
</comment>
<dbReference type="InParanoid" id="A0A2I4AVM1"/>
<feature type="region of interest" description="Disordered" evidence="6">
    <location>
        <begin position="192"/>
        <end position="211"/>
    </location>
</feature>
<evidence type="ECO:0000256" key="1">
    <source>
        <dbReference type="ARBA" id="ARBA00000707"/>
    </source>
</evidence>
<dbReference type="Pfam" id="PF02338">
    <property type="entry name" value="OTU"/>
    <property type="match status" value="1"/>
</dbReference>
<keyword evidence="5" id="KW-0378">Hydrolase</keyword>
<dbReference type="STRING" id="52670.A0A2I4AVM1"/>
<evidence type="ECO:0000256" key="5">
    <source>
        <dbReference type="ARBA" id="ARBA00022807"/>
    </source>
</evidence>
<feature type="compositionally biased region" description="Basic and acidic residues" evidence="6">
    <location>
        <begin position="349"/>
        <end position="359"/>
    </location>
</feature>
<feature type="region of interest" description="Disordered" evidence="6">
    <location>
        <begin position="216"/>
        <end position="236"/>
    </location>
</feature>
<feature type="compositionally biased region" description="Low complexity" evidence="6">
    <location>
        <begin position="525"/>
        <end position="535"/>
    </location>
</feature>
<dbReference type="PROSITE" id="PS50802">
    <property type="entry name" value="OTU"/>
    <property type="match status" value="1"/>
</dbReference>
<gene>
    <name evidence="9" type="primary">otud4</name>
</gene>
<evidence type="ECO:0000256" key="4">
    <source>
        <dbReference type="ARBA" id="ARBA00022786"/>
    </source>
</evidence>
<dbReference type="SUPFAM" id="SSF63748">
    <property type="entry name" value="Tudor/PWWP/MBT"/>
    <property type="match status" value="1"/>
</dbReference>
<sequence>MDSGGNMQSNEERSVERAMDNYLKSIGLHRKKIAKDGSCLFRAVAEQVLHCQSLHTEVRSKCVQFLKENRDSYEAFIEGNFEEYLLKLQDPQQWVGEVEINALAIIYKRDFQIFQEPGRPAVNITDNNFKDKVQLCFLNGNHYDSVYPINRIKNSGVCQSILYELLYDGVFKVERGALAPCQRSSRPNDFLSDDAMYPYGSSDESEPDTGEPLWVQAETSTASSRSSSHGYRGRGRCRQLPERVRRSLNPTLLRNVQYDIWQKSKKAQHKMDYSIAAGMQFSVGDRCQVRLESGGRSYNATIKDVPSTSGPVTVYIDELGTRQVALWSLRPPITENSWSTVVREKRLNNGHGDWEDRGKGRGRGKSTSASSSSVSQAPPPGSGGRVQKQHSWPPQAAVEEKGEGKPSRKSIDSEEPSLLSKAERLAEEEELRSALVAIQLQDENSFPALGTQAVTPAEGGRRKSGEKRRSQRSKTKSPDEDVVSTPPDGEKLKSSTPPPRPPAATTLPVGPAPPPDKAADSVGRSSVNPVASGPAPSAPPTKPNAQSYASAAAAPTSPPNVKSSVPSSAGIFSFITPVLPAASTPPASSSSPPPLPPSSSAPRLTFIAPIAPCPAVAPGFLRSFSPVTTLPPSPSPPPSSSSSAVPPQAPPATSVLLKPEASRCETLGSQTGPNVAQEDRPPQLSLHQVQTQSQDLQNQHLTPQNQTQVHQNQTQVHQNQTQVHQNQAQVHQNHLPQLPALPQALPGTFPVLQLFHDPLYPGFPQGENGEVQQIPPFSTSRVGDDLPKDINVLRFFFNLGVKRKYIYCDSTA</sequence>
<evidence type="ECO:0000256" key="2">
    <source>
        <dbReference type="ARBA" id="ARBA00012759"/>
    </source>
</evidence>
<feature type="region of interest" description="Disordered" evidence="6">
    <location>
        <begin position="665"/>
        <end position="723"/>
    </location>
</feature>
<feature type="region of interest" description="Disordered" evidence="6">
    <location>
        <begin position="349"/>
        <end position="429"/>
    </location>
</feature>
<dbReference type="PANTHER" id="PTHR12419:SF9">
    <property type="entry name" value="OTU DOMAIN-CONTAINING PROTEIN 4"/>
    <property type="match status" value="1"/>
</dbReference>
<dbReference type="EC" id="3.4.19.12" evidence="2"/>
<dbReference type="AlphaFoldDB" id="A0A2I4AVM1"/>
<feature type="region of interest" description="Disordered" evidence="6">
    <location>
        <begin position="628"/>
        <end position="653"/>
    </location>
</feature>
<keyword evidence="5" id="KW-0788">Thiol protease</keyword>
<evidence type="ECO:0000313" key="9">
    <source>
        <dbReference type="RefSeq" id="XP_013859539.1"/>
    </source>
</evidence>
<dbReference type="GO" id="GO:0061578">
    <property type="term" value="F:K63-linked deubiquitinase activity"/>
    <property type="evidence" value="ECO:0007669"/>
    <property type="project" value="TreeGrafter"/>
</dbReference>
<evidence type="ECO:0000256" key="3">
    <source>
        <dbReference type="ARBA" id="ARBA00022670"/>
    </source>
</evidence>
<dbReference type="GO" id="GO:0004843">
    <property type="term" value="F:cysteine-type deubiquitinase activity"/>
    <property type="evidence" value="ECO:0007669"/>
    <property type="project" value="UniProtKB-EC"/>
</dbReference>
<feature type="compositionally biased region" description="Basic and acidic residues" evidence="6">
    <location>
        <begin position="398"/>
        <end position="412"/>
    </location>
</feature>
<feature type="compositionally biased region" description="Low complexity" evidence="6">
    <location>
        <begin position="365"/>
        <end position="376"/>
    </location>
</feature>
<feature type="compositionally biased region" description="Low complexity" evidence="6">
    <location>
        <begin position="579"/>
        <end position="590"/>
    </location>
</feature>
<feature type="compositionally biased region" description="Low complexity" evidence="6">
    <location>
        <begin position="704"/>
        <end position="723"/>
    </location>
</feature>
<dbReference type="Proteomes" id="UP000192220">
    <property type="component" value="Unplaced"/>
</dbReference>
<dbReference type="KEGG" id="alim:106514687"/>
<dbReference type="RefSeq" id="XP_013859539.1">
    <property type="nucleotide sequence ID" value="XM_014004085.1"/>
</dbReference>
<accession>A0A2I4AVM1</accession>
<protein>
    <recommendedName>
        <fullName evidence="2">ubiquitinyl hydrolase 1</fullName>
        <ecNumber evidence="2">3.4.19.12</ecNumber>
    </recommendedName>
</protein>
<dbReference type="PANTHER" id="PTHR12419">
    <property type="entry name" value="OTU DOMAIN CONTAINING PROTEIN"/>
    <property type="match status" value="1"/>
</dbReference>
<feature type="domain" description="OTU" evidence="7">
    <location>
        <begin position="28"/>
        <end position="149"/>
    </location>
</feature>
<evidence type="ECO:0000256" key="6">
    <source>
        <dbReference type="SAM" id="MobiDB-lite"/>
    </source>
</evidence>
<organism evidence="8 9">
    <name type="scientific">Austrofundulus limnaeus</name>
    <name type="common">Annual killifish</name>
    <dbReference type="NCBI Taxonomy" id="52670"/>
    <lineage>
        <taxon>Eukaryota</taxon>
        <taxon>Metazoa</taxon>
        <taxon>Chordata</taxon>
        <taxon>Craniata</taxon>
        <taxon>Vertebrata</taxon>
        <taxon>Euteleostomi</taxon>
        <taxon>Actinopterygii</taxon>
        <taxon>Neopterygii</taxon>
        <taxon>Teleostei</taxon>
        <taxon>Neoteleostei</taxon>
        <taxon>Acanthomorphata</taxon>
        <taxon>Ovalentaria</taxon>
        <taxon>Atherinomorphae</taxon>
        <taxon>Cyprinodontiformes</taxon>
        <taxon>Rivulidae</taxon>
        <taxon>Austrofundulus</taxon>
    </lineage>
</organism>
<keyword evidence="4" id="KW-0833">Ubl conjugation pathway</keyword>
<dbReference type="GO" id="GO:1903093">
    <property type="term" value="P:regulation of protein K48-linked deubiquitination"/>
    <property type="evidence" value="ECO:0007669"/>
    <property type="project" value="TreeGrafter"/>
</dbReference>
<proteinExistence type="predicted"/>
<dbReference type="GO" id="GO:0006508">
    <property type="term" value="P:proteolysis"/>
    <property type="evidence" value="ECO:0007669"/>
    <property type="project" value="UniProtKB-KW"/>
</dbReference>
<dbReference type="CTD" id="54726"/>
<keyword evidence="8" id="KW-1185">Reference proteome</keyword>
<dbReference type="SUPFAM" id="SSF54001">
    <property type="entry name" value="Cysteine proteinases"/>
    <property type="match status" value="1"/>
</dbReference>
<dbReference type="Gene3D" id="3.90.70.80">
    <property type="match status" value="1"/>
</dbReference>
<feature type="compositionally biased region" description="Low complexity" evidence="6">
    <location>
        <begin position="640"/>
        <end position="653"/>
    </location>
</feature>
<dbReference type="GO" id="GO:0016579">
    <property type="term" value="P:protein deubiquitination"/>
    <property type="evidence" value="ECO:0007669"/>
    <property type="project" value="TreeGrafter"/>
</dbReference>
<name>A0A2I4AVM1_AUSLI</name>
<evidence type="ECO:0000259" key="7">
    <source>
        <dbReference type="PROSITE" id="PS50802"/>
    </source>
</evidence>
<dbReference type="InterPro" id="IPR038765">
    <property type="entry name" value="Papain-like_cys_pep_sf"/>
</dbReference>
<reference evidence="9" key="1">
    <citation type="submission" date="2025-08" db="UniProtKB">
        <authorList>
            <consortium name="RefSeq"/>
        </authorList>
    </citation>
    <scope>IDENTIFICATION</scope>
    <source>
        <strain evidence="9">Quisiro</strain>
        <tissue evidence="9">Liver</tissue>
    </source>
</reference>